<sequence length="197" mass="21297">MASRNLFSSLEKVPGTKSSGYFGLKCGFSESSQHLADPIGKVEQTSRHRLFDDHLRPLPTVSTGTSQGCVLSPLLFSLHKNDCTSGDSSVNFLKFADDTTVISLVGDGDNFTDGKLNSWASGPVVSGNHDLPVPIMGVRHHQKEGLAEVKLPVPAQEVQQAQGAADPVLQHHDSDSYLHIHHGLVWFSQTGAVYNRP</sequence>
<organism evidence="1 2">
    <name type="scientific">Scortum barcoo</name>
    <name type="common">barcoo grunter</name>
    <dbReference type="NCBI Taxonomy" id="214431"/>
    <lineage>
        <taxon>Eukaryota</taxon>
        <taxon>Metazoa</taxon>
        <taxon>Chordata</taxon>
        <taxon>Craniata</taxon>
        <taxon>Vertebrata</taxon>
        <taxon>Euteleostomi</taxon>
        <taxon>Actinopterygii</taxon>
        <taxon>Neopterygii</taxon>
        <taxon>Teleostei</taxon>
        <taxon>Neoteleostei</taxon>
        <taxon>Acanthomorphata</taxon>
        <taxon>Eupercaria</taxon>
        <taxon>Centrarchiformes</taxon>
        <taxon>Terapontoidei</taxon>
        <taxon>Terapontidae</taxon>
        <taxon>Scortum</taxon>
    </lineage>
</organism>
<gene>
    <name evidence="1" type="ORF">L3Q82_011264</name>
</gene>
<proteinExistence type="predicted"/>
<comment type="caution">
    <text evidence="1">The sequence shown here is derived from an EMBL/GenBank/DDBJ whole genome shotgun (WGS) entry which is preliminary data.</text>
</comment>
<keyword evidence="2" id="KW-1185">Reference proteome</keyword>
<protein>
    <submittedName>
        <fullName evidence="1">Uncharacterized protein</fullName>
    </submittedName>
</protein>
<dbReference type="EMBL" id="CM041543">
    <property type="protein sequence ID" value="KAI3364474.1"/>
    <property type="molecule type" value="Genomic_DNA"/>
</dbReference>
<evidence type="ECO:0000313" key="2">
    <source>
        <dbReference type="Proteomes" id="UP000831701"/>
    </source>
</evidence>
<dbReference type="Proteomes" id="UP000831701">
    <property type="component" value="Chromosome 13"/>
</dbReference>
<name>A0ACB8W9N5_9TELE</name>
<accession>A0ACB8W9N5</accession>
<reference evidence="1" key="1">
    <citation type="submission" date="2022-04" db="EMBL/GenBank/DDBJ databases">
        <title>Jade perch genome.</title>
        <authorList>
            <person name="Chao B."/>
        </authorList>
    </citation>
    <scope>NUCLEOTIDE SEQUENCE</scope>
    <source>
        <strain evidence="1">CB-2022</strain>
    </source>
</reference>
<evidence type="ECO:0000313" key="1">
    <source>
        <dbReference type="EMBL" id="KAI3364474.1"/>
    </source>
</evidence>